<dbReference type="AlphaFoldDB" id="A0A6P8HQJ3"/>
<dbReference type="GeneID" id="116294371"/>
<organism evidence="1 2">
    <name type="scientific">Actinia tenebrosa</name>
    <name type="common">Australian red waratah sea anemone</name>
    <dbReference type="NCBI Taxonomy" id="6105"/>
    <lineage>
        <taxon>Eukaryota</taxon>
        <taxon>Metazoa</taxon>
        <taxon>Cnidaria</taxon>
        <taxon>Anthozoa</taxon>
        <taxon>Hexacorallia</taxon>
        <taxon>Actiniaria</taxon>
        <taxon>Actiniidae</taxon>
        <taxon>Actinia</taxon>
    </lineage>
</organism>
<dbReference type="RefSeq" id="XP_031557826.1">
    <property type="nucleotide sequence ID" value="XM_031701966.1"/>
</dbReference>
<dbReference type="Proteomes" id="UP000515163">
    <property type="component" value="Unplaced"/>
</dbReference>
<evidence type="ECO:0000313" key="1">
    <source>
        <dbReference type="Proteomes" id="UP000515163"/>
    </source>
</evidence>
<accession>A0A6P8HQJ3</accession>
<name>A0A6P8HQJ3_ACTTE</name>
<sequence>MAVISARCLRSLVKASSNISRTAVSTNGLVKSRTLSSLVLKATPVFKDSGLLQKIARDSMAKNLAKRHSRLSTAINQLMLVVAVDLNGQGGEGAGDELSVEICSDDDEQLRI</sequence>
<keyword evidence="1" id="KW-1185">Reference proteome</keyword>
<gene>
    <name evidence="2" type="primary">LOC116294371</name>
</gene>
<protein>
    <submittedName>
        <fullName evidence="2">Uncharacterized protein LOC116294371 isoform X2</fullName>
    </submittedName>
</protein>
<reference evidence="2" key="1">
    <citation type="submission" date="2025-08" db="UniProtKB">
        <authorList>
            <consortium name="RefSeq"/>
        </authorList>
    </citation>
    <scope>IDENTIFICATION</scope>
    <source>
        <tissue evidence="2">Tentacle</tissue>
    </source>
</reference>
<dbReference type="OrthoDB" id="5978829at2759"/>
<proteinExistence type="predicted"/>
<evidence type="ECO:0000313" key="2">
    <source>
        <dbReference type="RefSeq" id="XP_031557826.1"/>
    </source>
</evidence>